<dbReference type="Proteomes" id="UP000177481">
    <property type="component" value="Unassembled WGS sequence"/>
</dbReference>
<dbReference type="GO" id="GO:0008237">
    <property type="term" value="F:metallopeptidase activity"/>
    <property type="evidence" value="ECO:0007669"/>
    <property type="project" value="UniProtKB-KW"/>
</dbReference>
<keyword evidence="6 13" id="KW-0812">Transmembrane</keyword>
<evidence type="ECO:0000256" key="2">
    <source>
        <dbReference type="ARBA" id="ARBA00004651"/>
    </source>
</evidence>
<dbReference type="CDD" id="cd06158">
    <property type="entry name" value="S2P-M50_like_1"/>
    <property type="match status" value="1"/>
</dbReference>
<evidence type="ECO:0000313" key="15">
    <source>
        <dbReference type="EMBL" id="OGD64765.1"/>
    </source>
</evidence>
<comment type="subcellular location">
    <subcellularLocation>
        <location evidence="2">Cell membrane</location>
        <topology evidence="2">Multi-pass membrane protein</topology>
    </subcellularLocation>
</comment>
<keyword evidence="7" id="KW-0479">Metal-binding</keyword>
<dbReference type="PANTHER" id="PTHR35864">
    <property type="entry name" value="ZINC METALLOPROTEASE MJ0611-RELATED"/>
    <property type="match status" value="1"/>
</dbReference>
<dbReference type="GO" id="GO:0006508">
    <property type="term" value="P:proteolysis"/>
    <property type="evidence" value="ECO:0007669"/>
    <property type="project" value="UniProtKB-KW"/>
</dbReference>
<dbReference type="AlphaFoldDB" id="A0A1F5EBK2"/>
<evidence type="ECO:0000256" key="4">
    <source>
        <dbReference type="ARBA" id="ARBA00022475"/>
    </source>
</evidence>
<feature type="transmembrane region" description="Helical" evidence="13">
    <location>
        <begin position="130"/>
        <end position="151"/>
    </location>
</feature>
<evidence type="ECO:0000256" key="10">
    <source>
        <dbReference type="ARBA" id="ARBA00022989"/>
    </source>
</evidence>
<comment type="caution">
    <text evidence="15">The sequence shown here is derived from an EMBL/GenBank/DDBJ whole genome shotgun (WGS) entry which is preliminary data.</text>
</comment>
<evidence type="ECO:0000256" key="9">
    <source>
        <dbReference type="ARBA" id="ARBA00022833"/>
    </source>
</evidence>
<reference evidence="15 16" key="1">
    <citation type="journal article" date="2016" name="Nat. Commun.">
        <title>Thousands of microbial genomes shed light on interconnected biogeochemical processes in an aquifer system.</title>
        <authorList>
            <person name="Anantharaman K."/>
            <person name="Brown C.T."/>
            <person name="Hug L.A."/>
            <person name="Sharon I."/>
            <person name="Castelle C.J."/>
            <person name="Probst A.J."/>
            <person name="Thomas B.C."/>
            <person name="Singh A."/>
            <person name="Wilkins M.J."/>
            <person name="Karaoz U."/>
            <person name="Brodie E.L."/>
            <person name="Williams K.H."/>
            <person name="Hubbard S.S."/>
            <person name="Banfield J.F."/>
        </authorList>
    </citation>
    <scope>NUCLEOTIDE SEQUENCE [LARGE SCALE GENOMIC DNA]</scope>
</reference>
<keyword evidence="4" id="KW-1003">Cell membrane</keyword>
<dbReference type="InterPro" id="IPR008915">
    <property type="entry name" value="Peptidase_M50"/>
</dbReference>
<keyword evidence="11" id="KW-0482">Metalloprotease</keyword>
<evidence type="ECO:0000256" key="5">
    <source>
        <dbReference type="ARBA" id="ARBA00022670"/>
    </source>
</evidence>
<sequence length="210" mass="23025">MAIQGSSLLLTVVLIAIILISLSVHEFAHAFIANLFGDPTAKHEGRLTINPAAHWDPIGTTILVVLIALNTLGLATLPIFGWGKPVPINESNFENPRWHGLQTAIAGPMSNFIFALLLALVLKFTHLPDVGVGMLVIAISINLFLMFFNLLPIPPLDGSRILRLFMSERLYYALASNPLFLFAAIFLVIGFLGNYLLSATEYLTRLFLSI</sequence>
<evidence type="ECO:0000313" key="16">
    <source>
        <dbReference type="Proteomes" id="UP000177481"/>
    </source>
</evidence>
<evidence type="ECO:0000256" key="1">
    <source>
        <dbReference type="ARBA" id="ARBA00001947"/>
    </source>
</evidence>
<evidence type="ECO:0000256" key="6">
    <source>
        <dbReference type="ARBA" id="ARBA00022692"/>
    </source>
</evidence>
<gene>
    <name evidence="15" type="ORF">A3A71_01795</name>
</gene>
<feature type="transmembrane region" description="Helical" evidence="13">
    <location>
        <begin position="104"/>
        <end position="124"/>
    </location>
</feature>
<keyword evidence="8" id="KW-0378">Hydrolase</keyword>
<evidence type="ECO:0000256" key="7">
    <source>
        <dbReference type="ARBA" id="ARBA00022723"/>
    </source>
</evidence>
<evidence type="ECO:0000256" key="12">
    <source>
        <dbReference type="ARBA" id="ARBA00023136"/>
    </source>
</evidence>
<name>A0A1F5EBK2_9BACT</name>
<feature type="domain" description="Peptidase M50" evidence="14">
    <location>
        <begin position="134"/>
        <end position="170"/>
    </location>
</feature>
<dbReference type="PANTHER" id="PTHR35864:SF1">
    <property type="entry name" value="ZINC METALLOPROTEASE YWHC-RELATED"/>
    <property type="match status" value="1"/>
</dbReference>
<comment type="cofactor">
    <cofactor evidence="1">
        <name>Zn(2+)</name>
        <dbReference type="ChEBI" id="CHEBI:29105"/>
    </cofactor>
</comment>
<evidence type="ECO:0000256" key="8">
    <source>
        <dbReference type="ARBA" id="ARBA00022801"/>
    </source>
</evidence>
<keyword evidence="9" id="KW-0862">Zinc</keyword>
<feature type="transmembrane region" description="Helical" evidence="13">
    <location>
        <begin position="171"/>
        <end position="197"/>
    </location>
</feature>
<dbReference type="GO" id="GO:0046872">
    <property type="term" value="F:metal ion binding"/>
    <property type="evidence" value="ECO:0007669"/>
    <property type="project" value="UniProtKB-KW"/>
</dbReference>
<evidence type="ECO:0000256" key="3">
    <source>
        <dbReference type="ARBA" id="ARBA00007931"/>
    </source>
</evidence>
<keyword evidence="12 13" id="KW-0472">Membrane</keyword>
<protein>
    <recommendedName>
        <fullName evidence="14">Peptidase M50 domain-containing protein</fullName>
    </recommendedName>
</protein>
<keyword evidence="5" id="KW-0645">Protease</keyword>
<dbReference type="InterPro" id="IPR052348">
    <property type="entry name" value="Metallopeptidase_M50B"/>
</dbReference>
<accession>A0A1F5EBK2</accession>
<dbReference type="InterPro" id="IPR044537">
    <property type="entry name" value="Rip2-like"/>
</dbReference>
<keyword evidence="10 13" id="KW-1133">Transmembrane helix</keyword>
<comment type="similarity">
    <text evidence="3">Belongs to the peptidase M50B family.</text>
</comment>
<evidence type="ECO:0000256" key="11">
    <source>
        <dbReference type="ARBA" id="ARBA00023049"/>
    </source>
</evidence>
<dbReference type="EMBL" id="MEZX01000002">
    <property type="protein sequence ID" value="OGD64765.1"/>
    <property type="molecule type" value="Genomic_DNA"/>
</dbReference>
<dbReference type="Pfam" id="PF02163">
    <property type="entry name" value="Peptidase_M50"/>
    <property type="match status" value="1"/>
</dbReference>
<dbReference type="GO" id="GO:0005886">
    <property type="term" value="C:plasma membrane"/>
    <property type="evidence" value="ECO:0007669"/>
    <property type="project" value="UniProtKB-SubCell"/>
</dbReference>
<organism evidence="15 16">
    <name type="scientific">Candidatus Berkelbacteria bacterium RIFCSPLOWO2_01_FULL_50_28</name>
    <dbReference type="NCBI Taxonomy" id="1797471"/>
    <lineage>
        <taxon>Bacteria</taxon>
        <taxon>Candidatus Berkelbacteria</taxon>
    </lineage>
</organism>
<evidence type="ECO:0000256" key="13">
    <source>
        <dbReference type="SAM" id="Phobius"/>
    </source>
</evidence>
<proteinExistence type="inferred from homology"/>
<evidence type="ECO:0000259" key="14">
    <source>
        <dbReference type="Pfam" id="PF02163"/>
    </source>
</evidence>
<feature type="transmembrane region" description="Helical" evidence="13">
    <location>
        <begin position="61"/>
        <end position="83"/>
    </location>
</feature>